<reference evidence="1" key="2">
    <citation type="submission" date="2021-03" db="UniProtKB">
        <authorList>
            <consortium name="EnsemblPlants"/>
        </authorList>
    </citation>
    <scope>IDENTIFICATION</scope>
</reference>
<accession>A0A803N010</accession>
<name>A0A803N010_CHEQI</name>
<dbReference type="Proteomes" id="UP000596660">
    <property type="component" value="Unplaced"/>
</dbReference>
<dbReference type="Gramene" id="AUR62038294-RA">
    <property type="protein sequence ID" value="AUR62038294-RA:cds"/>
    <property type="gene ID" value="AUR62038294"/>
</dbReference>
<organism evidence="1 2">
    <name type="scientific">Chenopodium quinoa</name>
    <name type="common">Quinoa</name>
    <dbReference type="NCBI Taxonomy" id="63459"/>
    <lineage>
        <taxon>Eukaryota</taxon>
        <taxon>Viridiplantae</taxon>
        <taxon>Streptophyta</taxon>
        <taxon>Embryophyta</taxon>
        <taxon>Tracheophyta</taxon>
        <taxon>Spermatophyta</taxon>
        <taxon>Magnoliopsida</taxon>
        <taxon>eudicotyledons</taxon>
        <taxon>Gunneridae</taxon>
        <taxon>Pentapetalae</taxon>
        <taxon>Caryophyllales</taxon>
        <taxon>Chenopodiaceae</taxon>
        <taxon>Chenopodioideae</taxon>
        <taxon>Atripliceae</taxon>
        <taxon>Chenopodium</taxon>
    </lineage>
</organism>
<reference evidence="1" key="1">
    <citation type="journal article" date="2017" name="Nature">
        <title>The genome of Chenopodium quinoa.</title>
        <authorList>
            <person name="Jarvis D.E."/>
            <person name="Ho Y.S."/>
            <person name="Lightfoot D.J."/>
            <person name="Schmoeckel S.M."/>
            <person name="Li B."/>
            <person name="Borm T.J.A."/>
            <person name="Ohyanagi H."/>
            <person name="Mineta K."/>
            <person name="Michell C.T."/>
            <person name="Saber N."/>
            <person name="Kharbatia N.M."/>
            <person name="Rupper R.R."/>
            <person name="Sharp A.R."/>
            <person name="Dally N."/>
            <person name="Boughton B.A."/>
            <person name="Woo Y.H."/>
            <person name="Gao G."/>
            <person name="Schijlen E.G.W.M."/>
            <person name="Guo X."/>
            <person name="Momin A.A."/>
            <person name="Negrao S."/>
            <person name="Al-Babili S."/>
            <person name="Gehring C."/>
            <person name="Roessner U."/>
            <person name="Jung C."/>
            <person name="Murphy K."/>
            <person name="Arold S.T."/>
            <person name="Gojobori T."/>
            <person name="van der Linden C.G."/>
            <person name="van Loo E.N."/>
            <person name="Jellen E.N."/>
            <person name="Maughan P.J."/>
            <person name="Tester M."/>
        </authorList>
    </citation>
    <scope>NUCLEOTIDE SEQUENCE [LARGE SCALE GENOMIC DNA]</scope>
    <source>
        <strain evidence="1">cv. PI 614886</strain>
    </source>
</reference>
<dbReference type="EnsemblPlants" id="AUR62038294-RA">
    <property type="protein sequence ID" value="AUR62038294-RA:cds"/>
    <property type="gene ID" value="AUR62038294"/>
</dbReference>
<keyword evidence="2" id="KW-1185">Reference proteome</keyword>
<sequence>MPYMAVHMKIEKEWMIHCMSSIGLEL</sequence>
<evidence type="ECO:0000313" key="1">
    <source>
        <dbReference type="EnsemblPlants" id="AUR62038294-RA:cds"/>
    </source>
</evidence>
<dbReference type="AlphaFoldDB" id="A0A803N010"/>
<evidence type="ECO:0000313" key="2">
    <source>
        <dbReference type="Proteomes" id="UP000596660"/>
    </source>
</evidence>
<proteinExistence type="predicted"/>
<protein>
    <submittedName>
        <fullName evidence="1">Uncharacterized protein</fullName>
    </submittedName>
</protein>